<evidence type="ECO:0000256" key="5">
    <source>
        <dbReference type="ARBA" id="ARBA00022603"/>
    </source>
</evidence>
<dbReference type="InterPro" id="IPR029063">
    <property type="entry name" value="SAM-dependent_MTases_sf"/>
</dbReference>
<dbReference type="GO" id="GO:0005634">
    <property type="term" value="C:nucleus"/>
    <property type="evidence" value="ECO:0007669"/>
    <property type="project" value="UniProtKB-SubCell"/>
</dbReference>
<keyword evidence="8" id="KW-0539">Nucleus</keyword>
<gene>
    <name evidence="11" type="ORF">F5878DRAFT_729410</name>
</gene>
<dbReference type="InterPro" id="IPR019410">
    <property type="entry name" value="Methyltransf_16"/>
</dbReference>
<comment type="subcellular location">
    <subcellularLocation>
        <location evidence="2">Cytoplasm</location>
    </subcellularLocation>
    <subcellularLocation>
        <location evidence="1">Nucleus</location>
    </subcellularLocation>
</comment>
<accession>A0AA38NXI4</accession>
<dbReference type="Gene3D" id="3.40.50.150">
    <property type="entry name" value="Vaccinia Virus protein VP39"/>
    <property type="match status" value="1"/>
</dbReference>
<sequence length="443" mass="49108">MFKFAFDLEDEDIDFEINSVIKDTANIQIQSKSSSGEHGEYLERPAISDGEFSELSMEHLLGALPTQLSFSPLEIDVSLSSSAAGARQTHHIARRDLFDARFQVMSEDKSDPGVDVEADDKSRTDTNDSIDAPSDPRLEFLNTPSDLVPGVYEGGLKTWECSLDLVNYLHSSLKDEDIASKRILELGCGTGVPSLYLLQRIFSRPPPDPTSPKTTIHFQDYNTSVLELVTFPNVLLSWYMSPASEPFLSSQPASSDSETDDVVEYPTKDPALAGDLPITPSLKSAFERSLETFNLEIKFLGGSWKSFRNAMVNSIHDSETQVEHTENTSIKGVLGAYDILLTSETIYRTESVPELLDTMWVATHSSTSVPSQPITDQLAKMAIDEKQKPLILVAAKVFYFGVGGGIDEFVEATKQWRSDGTTEVTSVWQQNIGVGRRIVRVFW</sequence>
<comment type="similarity">
    <text evidence="9">Belongs to the methyltransferase superfamily. METTL18 family.</text>
</comment>
<proteinExistence type="inferred from homology"/>
<evidence type="ECO:0000256" key="4">
    <source>
        <dbReference type="ARBA" id="ARBA00022490"/>
    </source>
</evidence>
<evidence type="ECO:0000256" key="2">
    <source>
        <dbReference type="ARBA" id="ARBA00004496"/>
    </source>
</evidence>
<comment type="caution">
    <text evidence="11">The sequence shown here is derived from an EMBL/GenBank/DDBJ whole genome shotgun (WGS) entry which is preliminary data.</text>
</comment>
<dbReference type="Proteomes" id="UP001163846">
    <property type="component" value="Unassembled WGS sequence"/>
</dbReference>
<evidence type="ECO:0000256" key="1">
    <source>
        <dbReference type="ARBA" id="ARBA00004123"/>
    </source>
</evidence>
<reference evidence="11" key="1">
    <citation type="submission" date="2022-08" db="EMBL/GenBank/DDBJ databases">
        <authorList>
            <consortium name="DOE Joint Genome Institute"/>
            <person name="Min B."/>
            <person name="Riley R."/>
            <person name="Sierra-Patev S."/>
            <person name="Naranjo-Ortiz M."/>
            <person name="Looney B."/>
            <person name="Konkel Z."/>
            <person name="Slot J.C."/>
            <person name="Sakamoto Y."/>
            <person name="Steenwyk J.L."/>
            <person name="Rokas A."/>
            <person name="Carro J."/>
            <person name="Camarero S."/>
            <person name="Ferreira P."/>
            <person name="Molpeceres G."/>
            <person name="Ruiz-Duenas F.J."/>
            <person name="Serrano A."/>
            <person name="Henrissat B."/>
            <person name="Drula E."/>
            <person name="Hughes K.W."/>
            <person name="Mata J.L."/>
            <person name="Ishikawa N.K."/>
            <person name="Vargas-Isla R."/>
            <person name="Ushijima S."/>
            <person name="Smith C.A."/>
            <person name="Ahrendt S."/>
            <person name="Andreopoulos W."/>
            <person name="He G."/>
            <person name="Labutti K."/>
            <person name="Lipzen A."/>
            <person name="Ng V."/>
            <person name="Sandor L."/>
            <person name="Barry K."/>
            <person name="Martinez A.T."/>
            <person name="Xiao Y."/>
            <person name="Gibbons J.G."/>
            <person name="Terashima K."/>
            <person name="Hibbett D.S."/>
            <person name="Grigoriev I.V."/>
        </authorList>
    </citation>
    <scope>NUCLEOTIDE SEQUENCE</scope>
    <source>
        <strain evidence="11">TFB9207</strain>
    </source>
</reference>
<evidence type="ECO:0000256" key="10">
    <source>
        <dbReference type="SAM" id="MobiDB-lite"/>
    </source>
</evidence>
<name>A0AA38NXI4_9AGAR</name>
<organism evidence="11 12">
    <name type="scientific">Lentinula raphanica</name>
    <dbReference type="NCBI Taxonomy" id="153919"/>
    <lineage>
        <taxon>Eukaryota</taxon>
        <taxon>Fungi</taxon>
        <taxon>Dikarya</taxon>
        <taxon>Basidiomycota</taxon>
        <taxon>Agaricomycotina</taxon>
        <taxon>Agaricomycetes</taxon>
        <taxon>Agaricomycetidae</taxon>
        <taxon>Agaricales</taxon>
        <taxon>Marasmiineae</taxon>
        <taxon>Omphalotaceae</taxon>
        <taxon>Lentinula</taxon>
    </lineage>
</organism>
<evidence type="ECO:0000256" key="3">
    <source>
        <dbReference type="ARBA" id="ARBA00012533"/>
    </source>
</evidence>
<keyword evidence="5" id="KW-0489">Methyltransferase</keyword>
<keyword evidence="7" id="KW-0949">S-adenosyl-L-methionine</keyword>
<evidence type="ECO:0000256" key="7">
    <source>
        <dbReference type="ARBA" id="ARBA00022691"/>
    </source>
</evidence>
<evidence type="ECO:0000256" key="6">
    <source>
        <dbReference type="ARBA" id="ARBA00022679"/>
    </source>
</evidence>
<feature type="region of interest" description="Disordered" evidence="10">
    <location>
        <begin position="108"/>
        <end position="138"/>
    </location>
</feature>
<keyword evidence="12" id="KW-1185">Reference proteome</keyword>
<evidence type="ECO:0000313" key="11">
    <source>
        <dbReference type="EMBL" id="KAJ3832288.1"/>
    </source>
</evidence>
<dbReference type="AlphaFoldDB" id="A0AA38NXI4"/>
<dbReference type="PANTHER" id="PTHR14614:SF39">
    <property type="entry name" value="HISTIDINE PROTEIN METHYLTRANSFERASE 1 HOMOLOG"/>
    <property type="match status" value="1"/>
</dbReference>
<evidence type="ECO:0000256" key="8">
    <source>
        <dbReference type="ARBA" id="ARBA00023242"/>
    </source>
</evidence>
<dbReference type="GO" id="GO:0018064">
    <property type="term" value="F:protein-L-histidine N-tele-methyltransferase activity"/>
    <property type="evidence" value="ECO:0007669"/>
    <property type="project" value="UniProtKB-EC"/>
</dbReference>
<dbReference type="EMBL" id="MU807011">
    <property type="protein sequence ID" value="KAJ3832288.1"/>
    <property type="molecule type" value="Genomic_DNA"/>
</dbReference>
<evidence type="ECO:0000256" key="9">
    <source>
        <dbReference type="ARBA" id="ARBA00038126"/>
    </source>
</evidence>
<dbReference type="SUPFAM" id="SSF53335">
    <property type="entry name" value="S-adenosyl-L-methionine-dependent methyltransferases"/>
    <property type="match status" value="1"/>
</dbReference>
<dbReference type="GO" id="GO:0032259">
    <property type="term" value="P:methylation"/>
    <property type="evidence" value="ECO:0007669"/>
    <property type="project" value="UniProtKB-KW"/>
</dbReference>
<dbReference type="EC" id="2.1.1.85" evidence="3"/>
<evidence type="ECO:0000313" key="12">
    <source>
        <dbReference type="Proteomes" id="UP001163846"/>
    </source>
</evidence>
<keyword evidence="6" id="KW-0808">Transferase</keyword>
<keyword evidence="4" id="KW-0963">Cytoplasm</keyword>
<dbReference type="PANTHER" id="PTHR14614">
    <property type="entry name" value="HEPATOCELLULAR CARCINOMA-ASSOCIATED ANTIGEN"/>
    <property type="match status" value="1"/>
</dbReference>
<dbReference type="GO" id="GO:0005737">
    <property type="term" value="C:cytoplasm"/>
    <property type="evidence" value="ECO:0007669"/>
    <property type="project" value="UniProtKB-SubCell"/>
</dbReference>
<protein>
    <recommendedName>
        <fullName evidence="3">protein-histidine N-methyltransferase</fullName>
        <ecNumber evidence="3">2.1.1.85</ecNumber>
    </recommendedName>
</protein>